<comment type="caution">
    <text evidence="2">The sequence shown here is derived from an EMBL/GenBank/DDBJ whole genome shotgun (WGS) entry which is preliminary data.</text>
</comment>
<proteinExistence type="predicted"/>
<evidence type="ECO:0000256" key="1">
    <source>
        <dbReference type="SAM" id="SignalP"/>
    </source>
</evidence>
<protein>
    <recommendedName>
        <fullName evidence="4">Outer membrane protein beta-barrel domain-containing protein</fullName>
    </recommendedName>
</protein>
<accession>A0A5J5IKK5</accession>
<name>A0A5J5IKK5_9BACT</name>
<feature type="signal peptide" evidence="1">
    <location>
        <begin position="1"/>
        <end position="24"/>
    </location>
</feature>
<organism evidence="2 3">
    <name type="scientific">Ginsengibacter hankyongi</name>
    <dbReference type="NCBI Taxonomy" id="2607284"/>
    <lineage>
        <taxon>Bacteria</taxon>
        <taxon>Pseudomonadati</taxon>
        <taxon>Bacteroidota</taxon>
        <taxon>Chitinophagia</taxon>
        <taxon>Chitinophagales</taxon>
        <taxon>Chitinophagaceae</taxon>
        <taxon>Ginsengibacter</taxon>
    </lineage>
</organism>
<evidence type="ECO:0008006" key="4">
    <source>
        <dbReference type="Google" id="ProtNLM"/>
    </source>
</evidence>
<dbReference type="RefSeq" id="WP_150413670.1">
    <property type="nucleotide sequence ID" value="NZ_VYQF01000001.1"/>
</dbReference>
<dbReference type="AlphaFoldDB" id="A0A5J5IKK5"/>
<gene>
    <name evidence="2" type="ORF">FW778_05880</name>
</gene>
<keyword evidence="1" id="KW-0732">Signal</keyword>
<dbReference type="EMBL" id="VYQF01000001">
    <property type="protein sequence ID" value="KAA9041550.1"/>
    <property type="molecule type" value="Genomic_DNA"/>
</dbReference>
<dbReference type="Proteomes" id="UP000326903">
    <property type="component" value="Unassembled WGS sequence"/>
</dbReference>
<sequence length="333" mass="37563">MKKRLPTFRLTCFILATLSFLFSAKSYSQSLIFGNEKARVEVGINVGPLFFLGDLGGHHGKGTTFLKDLNLPLTKIMKGVFLTAYPNEWLGIRAAADIGKIDGFDNIINTKGVNELWRKQRNLDFRSNISEAYIATEIFPLMLLYSGEESYKPRLRPYGVIGVGVFHFNPQGSLTDANGNMTWYYLQPLHTEGEGFAEYPQRKNYALTQVNIPMGLGAKYYLSDRVNLSLEVLERKTFTDYIDDVSTDYIDPNLFNKYLTPQNASIARAIFDKTNSIYVAGASRFSPGSQRGNPNQTDAYFSISLKLAVRLGAIFDNIYDRNVASHMKCPKRF</sequence>
<feature type="chain" id="PRO_5023843833" description="Outer membrane protein beta-barrel domain-containing protein" evidence="1">
    <location>
        <begin position="25"/>
        <end position="333"/>
    </location>
</feature>
<keyword evidence="3" id="KW-1185">Reference proteome</keyword>
<evidence type="ECO:0000313" key="3">
    <source>
        <dbReference type="Proteomes" id="UP000326903"/>
    </source>
</evidence>
<reference evidence="2 3" key="1">
    <citation type="submission" date="2019-09" db="EMBL/GenBank/DDBJ databases">
        <title>Draft genome sequence of Ginsengibacter sp. BR5-29.</title>
        <authorList>
            <person name="Im W.-T."/>
        </authorList>
    </citation>
    <scope>NUCLEOTIDE SEQUENCE [LARGE SCALE GENOMIC DNA]</scope>
    <source>
        <strain evidence="2 3">BR5-29</strain>
    </source>
</reference>
<evidence type="ECO:0000313" key="2">
    <source>
        <dbReference type="EMBL" id="KAA9041550.1"/>
    </source>
</evidence>